<feature type="compositionally biased region" description="Basic residues" evidence="4">
    <location>
        <begin position="159"/>
        <end position="168"/>
    </location>
</feature>
<feature type="compositionally biased region" description="Basic and acidic residues" evidence="4">
    <location>
        <begin position="97"/>
        <end position="126"/>
    </location>
</feature>
<dbReference type="AlphaFoldDB" id="A0A2I0J7A0"/>
<evidence type="ECO:0000256" key="2">
    <source>
        <dbReference type="ARBA" id="ARBA00022829"/>
    </source>
</evidence>
<organism evidence="6 7">
    <name type="scientific">Punica granatum</name>
    <name type="common">Pomegranate</name>
    <dbReference type="NCBI Taxonomy" id="22663"/>
    <lineage>
        <taxon>Eukaryota</taxon>
        <taxon>Viridiplantae</taxon>
        <taxon>Streptophyta</taxon>
        <taxon>Embryophyta</taxon>
        <taxon>Tracheophyta</taxon>
        <taxon>Spermatophyta</taxon>
        <taxon>Magnoliopsida</taxon>
        <taxon>eudicotyledons</taxon>
        <taxon>Gunneridae</taxon>
        <taxon>Pentapetalae</taxon>
        <taxon>rosids</taxon>
        <taxon>malvids</taxon>
        <taxon>Myrtales</taxon>
        <taxon>Lythraceae</taxon>
        <taxon>Punica</taxon>
    </lineage>
</organism>
<dbReference type="InterPro" id="IPR044693">
    <property type="entry name" value="SGO_plant"/>
</dbReference>
<reference evidence="6 7" key="1">
    <citation type="submission" date="2017-11" db="EMBL/GenBank/DDBJ databases">
        <title>De-novo sequencing of pomegranate (Punica granatum L.) genome.</title>
        <authorList>
            <person name="Akparov Z."/>
            <person name="Amiraslanov A."/>
            <person name="Hajiyeva S."/>
            <person name="Abbasov M."/>
            <person name="Kaur K."/>
            <person name="Hamwieh A."/>
            <person name="Solovyev V."/>
            <person name="Salamov A."/>
            <person name="Braich B."/>
            <person name="Kosarev P."/>
            <person name="Mahmoud A."/>
            <person name="Hajiyev E."/>
            <person name="Babayeva S."/>
            <person name="Izzatullayeva V."/>
            <person name="Mammadov A."/>
            <person name="Mammadov A."/>
            <person name="Sharifova S."/>
            <person name="Ojaghi J."/>
            <person name="Eynullazada K."/>
            <person name="Bayramov B."/>
            <person name="Abdulazimova A."/>
            <person name="Shahmuradov I."/>
        </authorList>
    </citation>
    <scope>NUCLEOTIDE SEQUENCE [LARGE SCALE GENOMIC DNA]</scope>
    <source>
        <strain evidence="7">cv. AG2017</strain>
        <tissue evidence="6">Leaf</tissue>
    </source>
</reference>
<sequence length="255" mass="28964">MKGEVRAAKRASFGKIVRKRLSDITNSPLVHNKIPSEGLKPVPFSSEITKDNVDQLIQELNLAKDKLKAFQHELACKEALLKAKKLEVERNMVEKNVVENGHIEAEAVEGKEKAGESVHKPNDKQKQAPSRNRRHHQRSQSMGVPSTNKQDLEKEKAEKKRRCLRRQSARFMSQEREPAENLFEIEEAKFPITTHPEAGPSSSDQSSMKEDKENDASSGADEDRRSSVARPLRRAAEKVQSYKEPPLNVKMRRVE</sequence>
<evidence type="ECO:0000256" key="4">
    <source>
        <dbReference type="SAM" id="MobiDB-lite"/>
    </source>
</evidence>
<dbReference type="InterPro" id="IPR011515">
    <property type="entry name" value="Shugoshin_C"/>
</dbReference>
<keyword evidence="3" id="KW-0175">Coiled coil</keyword>
<evidence type="ECO:0000259" key="5">
    <source>
        <dbReference type="Pfam" id="PF07557"/>
    </source>
</evidence>
<comment type="caution">
    <text evidence="6">The sequence shown here is derived from an EMBL/GenBank/DDBJ whole genome shotgun (WGS) entry which is preliminary data.</text>
</comment>
<feature type="domain" description="Shugoshin C-terminal" evidence="5">
    <location>
        <begin position="229"/>
        <end position="253"/>
    </location>
</feature>
<dbReference type="GO" id="GO:0005634">
    <property type="term" value="C:nucleus"/>
    <property type="evidence" value="ECO:0007669"/>
    <property type="project" value="InterPro"/>
</dbReference>
<evidence type="ECO:0000313" key="6">
    <source>
        <dbReference type="EMBL" id="PKI51933.1"/>
    </source>
</evidence>
<proteinExistence type="inferred from homology"/>
<keyword evidence="2" id="KW-0159">Chromosome partition</keyword>
<dbReference type="GO" id="GO:0045144">
    <property type="term" value="P:meiotic sister chromatid segregation"/>
    <property type="evidence" value="ECO:0007669"/>
    <property type="project" value="InterPro"/>
</dbReference>
<accession>A0A2I0J7A0</accession>
<feature type="compositionally biased region" description="Basic and acidic residues" evidence="4">
    <location>
        <begin position="207"/>
        <end position="226"/>
    </location>
</feature>
<dbReference type="EMBL" id="PGOL01001981">
    <property type="protein sequence ID" value="PKI51933.1"/>
    <property type="molecule type" value="Genomic_DNA"/>
</dbReference>
<evidence type="ECO:0000313" key="7">
    <source>
        <dbReference type="Proteomes" id="UP000233551"/>
    </source>
</evidence>
<comment type="similarity">
    <text evidence="1">Belongs to the shugoshin family.</text>
</comment>
<evidence type="ECO:0000256" key="3">
    <source>
        <dbReference type="SAM" id="Coils"/>
    </source>
</evidence>
<protein>
    <recommendedName>
        <fullName evidence="5">Shugoshin C-terminal domain-containing protein</fullName>
    </recommendedName>
</protein>
<dbReference type="STRING" id="22663.A0A2I0J7A0"/>
<name>A0A2I0J7A0_PUNGR</name>
<keyword evidence="7" id="KW-1185">Reference proteome</keyword>
<dbReference type="Proteomes" id="UP000233551">
    <property type="component" value="Unassembled WGS sequence"/>
</dbReference>
<gene>
    <name evidence="6" type="ORF">CRG98_027585</name>
</gene>
<dbReference type="PANTHER" id="PTHR34373">
    <property type="entry name" value="SHUGOSHIN 2"/>
    <property type="match status" value="1"/>
</dbReference>
<dbReference type="GO" id="GO:0000775">
    <property type="term" value="C:chromosome, centromeric region"/>
    <property type="evidence" value="ECO:0007669"/>
    <property type="project" value="InterPro"/>
</dbReference>
<evidence type="ECO:0000256" key="1">
    <source>
        <dbReference type="ARBA" id="ARBA00010845"/>
    </source>
</evidence>
<feature type="region of interest" description="Disordered" evidence="4">
    <location>
        <begin position="97"/>
        <end position="255"/>
    </location>
</feature>
<feature type="coiled-coil region" evidence="3">
    <location>
        <begin position="46"/>
        <end position="96"/>
    </location>
</feature>
<dbReference type="PANTHER" id="PTHR34373:SF8">
    <property type="entry name" value="SHUGOSHIN"/>
    <property type="match status" value="1"/>
</dbReference>
<dbReference type="GO" id="GO:0034090">
    <property type="term" value="P:maintenance of meiotic sister chromatid cohesion"/>
    <property type="evidence" value="ECO:0007669"/>
    <property type="project" value="InterPro"/>
</dbReference>
<dbReference type="Pfam" id="PF07557">
    <property type="entry name" value="Shugoshin_C"/>
    <property type="match status" value="1"/>
</dbReference>